<dbReference type="InterPro" id="IPR018971">
    <property type="entry name" value="DUF1997"/>
</dbReference>
<dbReference type="PANTHER" id="PTHR34133">
    <property type="entry name" value="OS07G0633000 PROTEIN"/>
    <property type="match status" value="1"/>
</dbReference>
<dbReference type="AlphaFoldDB" id="A9TDG7"/>
<reference evidence="1 3" key="1">
    <citation type="journal article" date="2008" name="Science">
        <title>The Physcomitrella genome reveals evolutionary insights into the conquest of land by plants.</title>
        <authorList>
            <person name="Rensing S."/>
            <person name="Lang D."/>
            <person name="Zimmer A."/>
            <person name="Terry A."/>
            <person name="Salamov A."/>
            <person name="Shapiro H."/>
            <person name="Nishiyama T."/>
            <person name="Perroud P.-F."/>
            <person name="Lindquist E."/>
            <person name="Kamisugi Y."/>
            <person name="Tanahashi T."/>
            <person name="Sakakibara K."/>
            <person name="Fujita T."/>
            <person name="Oishi K."/>
            <person name="Shin-I T."/>
            <person name="Kuroki Y."/>
            <person name="Toyoda A."/>
            <person name="Suzuki Y."/>
            <person name="Hashimoto A."/>
            <person name="Yamaguchi K."/>
            <person name="Sugano A."/>
            <person name="Kohara Y."/>
            <person name="Fujiyama A."/>
            <person name="Anterola A."/>
            <person name="Aoki S."/>
            <person name="Ashton N."/>
            <person name="Barbazuk W.B."/>
            <person name="Barker E."/>
            <person name="Bennetzen J."/>
            <person name="Bezanilla M."/>
            <person name="Blankenship R."/>
            <person name="Cho S.H."/>
            <person name="Dutcher S."/>
            <person name="Estelle M."/>
            <person name="Fawcett J.A."/>
            <person name="Gundlach H."/>
            <person name="Hanada K."/>
            <person name="Heyl A."/>
            <person name="Hicks K.A."/>
            <person name="Hugh J."/>
            <person name="Lohr M."/>
            <person name="Mayer K."/>
            <person name="Melkozernov A."/>
            <person name="Murata T."/>
            <person name="Nelson D."/>
            <person name="Pils B."/>
            <person name="Prigge M."/>
            <person name="Reiss B."/>
            <person name="Renner T."/>
            <person name="Rombauts S."/>
            <person name="Rushton P."/>
            <person name="Sanderfoot A."/>
            <person name="Schween G."/>
            <person name="Shiu S.-H."/>
            <person name="Stueber K."/>
            <person name="Theodoulou F.L."/>
            <person name="Tu H."/>
            <person name="Van de Peer Y."/>
            <person name="Verrier P.J."/>
            <person name="Waters E."/>
            <person name="Wood A."/>
            <person name="Yang L."/>
            <person name="Cove D."/>
            <person name="Cuming A."/>
            <person name="Hasebe M."/>
            <person name="Lucas S."/>
            <person name="Mishler D.B."/>
            <person name="Reski R."/>
            <person name="Grigoriev I."/>
            <person name="Quatrano R.S."/>
            <person name="Boore J.L."/>
        </authorList>
    </citation>
    <scope>NUCLEOTIDE SEQUENCE [LARGE SCALE GENOMIC DNA]</scope>
    <source>
        <strain evidence="2 3">cv. Gransden 2004</strain>
    </source>
</reference>
<dbReference type="OMA" id="WRENCLR"/>
<dbReference type="Pfam" id="PF09366">
    <property type="entry name" value="DUF1997"/>
    <property type="match status" value="1"/>
</dbReference>
<proteinExistence type="predicted"/>
<sequence>MTFLDSARIKYLGNLGWQALLLKITFFNFSATPYTYVRVVHDNGVLIIDSNKVILDVTGLPDQFRNLDLRLSLHGELRVFPPSTISDEWDFKGWVNLGVAVNLPPPLSLILEGLVTSVGNEVVDCILGAMEAAVLQGIIDDYDAWSAARSPIASLS</sequence>
<dbReference type="EnsemblPlants" id="Pp3c14_15750V3.1">
    <property type="protein sequence ID" value="Pp3c14_15750V3.1"/>
    <property type="gene ID" value="Pp3c14_15750"/>
</dbReference>
<dbReference type="HOGENOM" id="CLU_1689677_0_0_1"/>
<reference evidence="2" key="3">
    <citation type="submission" date="2020-12" db="UniProtKB">
        <authorList>
            <consortium name="EnsemblPlants"/>
        </authorList>
    </citation>
    <scope>IDENTIFICATION</scope>
</reference>
<evidence type="ECO:0000313" key="2">
    <source>
        <dbReference type="EnsemblPlants" id="Pp3c14_15750V3.1"/>
    </source>
</evidence>
<name>A9TDG7_PHYPA</name>
<dbReference type="Gramene" id="Pp3c14_15750V3.1">
    <property type="protein sequence ID" value="Pp3c14_15750V3.1"/>
    <property type="gene ID" value="Pp3c14_15750"/>
</dbReference>
<protein>
    <submittedName>
        <fullName evidence="1 2">Uncharacterized protein</fullName>
    </submittedName>
</protein>
<dbReference type="InParanoid" id="A9TDG7"/>
<gene>
    <name evidence="1" type="ORF">PHYPA_018581</name>
</gene>
<dbReference type="EMBL" id="ABEU02000014">
    <property type="protein sequence ID" value="PNR41178.1"/>
    <property type="molecule type" value="Genomic_DNA"/>
</dbReference>
<accession>A9TDG7</accession>
<dbReference type="FunCoup" id="A9TDG7">
    <property type="interactions" value="1108"/>
</dbReference>
<evidence type="ECO:0000313" key="3">
    <source>
        <dbReference type="Proteomes" id="UP000006727"/>
    </source>
</evidence>
<keyword evidence="3" id="KW-1185">Reference proteome</keyword>
<evidence type="ECO:0000313" key="1">
    <source>
        <dbReference type="EMBL" id="PNR41178.1"/>
    </source>
</evidence>
<organism evidence="1">
    <name type="scientific">Physcomitrium patens</name>
    <name type="common">Spreading-leaved earth moss</name>
    <name type="synonym">Physcomitrella patens</name>
    <dbReference type="NCBI Taxonomy" id="3218"/>
    <lineage>
        <taxon>Eukaryota</taxon>
        <taxon>Viridiplantae</taxon>
        <taxon>Streptophyta</taxon>
        <taxon>Embryophyta</taxon>
        <taxon>Bryophyta</taxon>
        <taxon>Bryophytina</taxon>
        <taxon>Bryopsida</taxon>
        <taxon>Funariidae</taxon>
        <taxon>Funariales</taxon>
        <taxon>Funariaceae</taxon>
        <taxon>Physcomitrium</taxon>
    </lineage>
</organism>
<dbReference type="PaxDb" id="3218-PP1S209_39V6.1"/>
<reference evidence="1 3" key="2">
    <citation type="journal article" date="2018" name="Plant J.">
        <title>The Physcomitrella patens chromosome-scale assembly reveals moss genome structure and evolution.</title>
        <authorList>
            <person name="Lang D."/>
            <person name="Ullrich K.K."/>
            <person name="Murat F."/>
            <person name="Fuchs J."/>
            <person name="Jenkins J."/>
            <person name="Haas F.B."/>
            <person name="Piednoel M."/>
            <person name="Gundlach H."/>
            <person name="Van Bel M."/>
            <person name="Meyberg R."/>
            <person name="Vives C."/>
            <person name="Morata J."/>
            <person name="Symeonidi A."/>
            <person name="Hiss M."/>
            <person name="Muchero W."/>
            <person name="Kamisugi Y."/>
            <person name="Saleh O."/>
            <person name="Blanc G."/>
            <person name="Decker E.L."/>
            <person name="van Gessel N."/>
            <person name="Grimwood J."/>
            <person name="Hayes R.D."/>
            <person name="Graham S.W."/>
            <person name="Gunter L.E."/>
            <person name="McDaniel S.F."/>
            <person name="Hoernstein S.N.W."/>
            <person name="Larsson A."/>
            <person name="Li F.W."/>
            <person name="Perroud P.F."/>
            <person name="Phillips J."/>
            <person name="Ranjan P."/>
            <person name="Rokshar D.S."/>
            <person name="Rothfels C.J."/>
            <person name="Schneider L."/>
            <person name="Shu S."/>
            <person name="Stevenson D.W."/>
            <person name="Thummler F."/>
            <person name="Tillich M."/>
            <person name="Villarreal Aguilar J.C."/>
            <person name="Widiez T."/>
            <person name="Wong G.K."/>
            <person name="Wymore A."/>
            <person name="Zhang Y."/>
            <person name="Zimmer A.D."/>
            <person name="Quatrano R.S."/>
            <person name="Mayer K.F.X."/>
            <person name="Goodstein D."/>
            <person name="Casacuberta J.M."/>
            <person name="Vandepoele K."/>
            <person name="Reski R."/>
            <person name="Cuming A.C."/>
            <person name="Tuskan G.A."/>
            <person name="Maumus F."/>
            <person name="Salse J."/>
            <person name="Schmutz J."/>
            <person name="Rensing S.A."/>
        </authorList>
    </citation>
    <scope>NUCLEOTIDE SEQUENCE [LARGE SCALE GENOMIC DNA]</scope>
    <source>
        <strain evidence="2 3">cv. Gransden 2004</strain>
    </source>
</reference>
<dbReference type="Proteomes" id="UP000006727">
    <property type="component" value="Chromosome 14"/>
</dbReference>
<dbReference type="PANTHER" id="PTHR34133:SF8">
    <property type="entry name" value="OS07G0633000 PROTEIN"/>
    <property type="match status" value="1"/>
</dbReference>